<dbReference type="CDD" id="cd00082">
    <property type="entry name" value="HisKA"/>
    <property type="match status" value="1"/>
</dbReference>
<evidence type="ECO:0000256" key="5">
    <source>
        <dbReference type="ARBA" id="ARBA00022553"/>
    </source>
</evidence>
<dbReference type="EC" id="2.7.13.3" evidence="3"/>
<dbReference type="SUPFAM" id="SSF55874">
    <property type="entry name" value="ATPase domain of HSP90 chaperone/DNA topoisomerase II/histidine kinase"/>
    <property type="match status" value="1"/>
</dbReference>
<dbReference type="SUPFAM" id="SSF47384">
    <property type="entry name" value="Homodimeric domain of signal transducing histidine kinase"/>
    <property type="match status" value="1"/>
</dbReference>
<evidence type="ECO:0000259" key="15">
    <source>
        <dbReference type="PROSITE" id="PS50109"/>
    </source>
</evidence>
<evidence type="ECO:0000256" key="7">
    <source>
        <dbReference type="ARBA" id="ARBA00022692"/>
    </source>
</evidence>
<dbReference type="PANTHER" id="PTHR45528">
    <property type="entry name" value="SENSOR HISTIDINE KINASE CPXA"/>
    <property type="match status" value="1"/>
</dbReference>
<keyword evidence="6" id="KW-0808">Transferase</keyword>
<dbReference type="GO" id="GO:0005524">
    <property type="term" value="F:ATP binding"/>
    <property type="evidence" value="ECO:0007669"/>
    <property type="project" value="UniProtKB-KW"/>
</dbReference>
<evidence type="ECO:0000256" key="10">
    <source>
        <dbReference type="ARBA" id="ARBA00022840"/>
    </source>
</evidence>
<dbReference type="Pfam" id="PF00672">
    <property type="entry name" value="HAMP"/>
    <property type="match status" value="1"/>
</dbReference>
<dbReference type="Gene3D" id="6.10.340.10">
    <property type="match status" value="1"/>
</dbReference>
<dbReference type="AlphaFoldDB" id="A0A9D2K5M0"/>
<evidence type="ECO:0000256" key="9">
    <source>
        <dbReference type="ARBA" id="ARBA00022777"/>
    </source>
</evidence>
<dbReference type="Gene3D" id="1.10.287.130">
    <property type="match status" value="1"/>
</dbReference>
<evidence type="ECO:0000256" key="4">
    <source>
        <dbReference type="ARBA" id="ARBA00022475"/>
    </source>
</evidence>
<accession>A0A9D2K5M0</accession>
<dbReference type="InterPro" id="IPR003661">
    <property type="entry name" value="HisK_dim/P_dom"/>
</dbReference>
<dbReference type="GO" id="GO:0000155">
    <property type="term" value="F:phosphorelay sensor kinase activity"/>
    <property type="evidence" value="ECO:0007669"/>
    <property type="project" value="InterPro"/>
</dbReference>
<dbReference type="InterPro" id="IPR005467">
    <property type="entry name" value="His_kinase_dom"/>
</dbReference>
<keyword evidence="12" id="KW-0902">Two-component regulatory system</keyword>
<organism evidence="17 18">
    <name type="scientific">Candidatus Lachnoclostridium stercorigallinarum</name>
    <dbReference type="NCBI Taxonomy" id="2838634"/>
    <lineage>
        <taxon>Bacteria</taxon>
        <taxon>Bacillati</taxon>
        <taxon>Bacillota</taxon>
        <taxon>Clostridia</taxon>
        <taxon>Lachnospirales</taxon>
        <taxon>Lachnospiraceae</taxon>
    </lineage>
</organism>
<keyword evidence="10" id="KW-0067">ATP-binding</keyword>
<keyword evidence="9 17" id="KW-0418">Kinase</keyword>
<keyword evidence="13 14" id="KW-0472">Membrane</keyword>
<evidence type="ECO:0000256" key="12">
    <source>
        <dbReference type="ARBA" id="ARBA00023012"/>
    </source>
</evidence>
<comment type="caution">
    <text evidence="17">The sequence shown here is derived from an EMBL/GenBank/DDBJ whole genome shotgun (WGS) entry which is preliminary data.</text>
</comment>
<dbReference type="CDD" id="cd06225">
    <property type="entry name" value="HAMP"/>
    <property type="match status" value="1"/>
</dbReference>
<evidence type="ECO:0000313" key="17">
    <source>
        <dbReference type="EMBL" id="HIZ80015.1"/>
    </source>
</evidence>
<evidence type="ECO:0000256" key="3">
    <source>
        <dbReference type="ARBA" id="ARBA00012438"/>
    </source>
</evidence>
<reference evidence="17" key="2">
    <citation type="submission" date="2021-04" db="EMBL/GenBank/DDBJ databases">
        <authorList>
            <person name="Gilroy R."/>
        </authorList>
    </citation>
    <scope>NUCLEOTIDE SEQUENCE</scope>
    <source>
        <strain evidence="17">ChiBcec1-1093</strain>
    </source>
</reference>
<evidence type="ECO:0000256" key="8">
    <source>
        <dbReference type="ARBA" id="ARBA00022741"/>
    </source>
</evidence>
<dbReference type="PROSITE" id="PS50109">
    <property type="entry name" value="HIS_KIN"/>
    <property type="match status" value="1"/>
</dbReference>
<dbReference type="Gene3D" id="3.30.565.10">
    <property type="entry name" value="Histidine kinase-like ATPase, C-terminal domain"/>
    <property type="match status" value="1"/>
</dbReference>
<dbReference type="PROSITE" id="PS50885">
    <property type="entry name" value="HAMP"/>
    <property type="match status" value="1"/>
</dbReference>
<keyword evidence="4" id="KW-1003">Cell membrane</keyword>
<dbReference type="SMART" id="SM00388">
    <property type="entry name" value="HisKA"/>
    <property type="match status" value="1"/>
</dbReference>
<evidence type="ECO:0000256" key="13">
    <source>
        <dbReference type="ARBA" id="ARBA00023136"/>
    </source>
</evidence>
<sequence length="439" mass="49474">MYGERGIGLSRIPFFFRLDVQLLISAAAAFAAGALLYMFLSMGAYEILESRSASQKIQKERSDGCFERLQDYVSDAGLEISGMESLADWAENEDRVLVTVYEGDEAVYQNTDLTVGKDFPKAFSYGLRFRDGTAEVMLFCTPEIRGYVAADFACGFLAIMAALWILYTFIRRKVRYIGLLESELQILKGGDLDYAVTVKGKDELASLAAEIDNMRRAIRDRRAREEQAVKANRDLVTAMSHDLRTPLTSLLGYTDILALSAAEESRLSDQQKQYIRAIRDKGRRIKELSDQLFEYFLVFGKEKEDLDFQQVNGIEFLGQVVEESLFDMESEGFSIERSSDEISCTLMADIPSVRRVFGNIFSNLSKYADKASPVQVSYRQTMSSLTICFRNRAAVSAMKTESSGIGLKTCERIMEAHGGRFRHSLKDGMFEAELEFPVK</sequence>
<protein>
    <recommendedName>
        <fullName evidence="3">histidine kinase</fullName>
        <ecNumber evidence="3">2.7.13.3</ecNumber>
    </recommendedName>
</protein>
<feature type="transmembrane region" description="Helical" evidence="14">
    <location>
        <begin position="147"/>
        <end position="170"/>
    </location>
</feature>
<evidence type="ECO:0000259" key="16">
    <source>
        <dbReference type="PROSITE" id="PS50885"/>
    </source>
</evidence>
<feature type="domain" description="HAMP" evidence="16">
    <location>
        <begin position="171"/>
        <end position="223"/>
    </location>
</feature>
<feature type="transmembrane region" description="Helical" evidence="14">
    <location>
        <begin position="20"/>
        <end position="40"/>
    </location>
</feature>
<reference evidence="17" key="1">
    <citation type="journal article" date="2021" name="PeerJ">
        <title>Extensive microbial diversity within the chicken gut microbiome revealed by metagenomics and culture.</title>
        <authorList>
            <person name="Gilroy R."/>
            <person name="Ravi A."/>
            <person name="Getino M."/>
            <person name="Pursley I."/>
            <person name="Horton D.L."/>
            <person name="Alikhan N.F."/>
            <person name="Baker D."/>
            <person name="Gharbi K."/>
            <person name="Hall N."/>
            <person name="Watson M."/>
            <person name="Adriaenssens E.M."/>
            <person name="Foster-Nyarko E."/>
            <person name="Jarju S."/>
            <person name="Secka A."/>
            <person name="Antonio M."/>
            <person name="Oren A."/>
            <person name="Chaudhuri R.R."/>
            <person name="La Ragione R."/>
            <person name="Hildebrand F."/>
            <person name="Pallen M.J."/>
        </authorList>
    </citation>
    <scope>NUCLEOTIDE SEQUENCE</scope>
    <source>
        <strain evidence="17">ChiBcec1-1093</strain>
    </source>
</reference>
<evidence type="ECO:0000256" key="2">
    <source>
        <dbReference type="ARBA" id="ARBA00004651"/>
    </source>
</evidence>
<keyword evidence="11 14" id="KW-1133">Transmembrane helix</keyword>
<dbReference type="EMBL" id="DXBC01000152">
    <property type="protein sequence ID" value="HIZ80015.1"/>
    <property type="molecule type" value="Genomic_DNA"/>
</dbReference>
<comment type="subcellular location">
    <subcellularLocation>
        <location evidence="2">Cell membrane</location>
        <topology evidence="2">Multi-pass membrane protein</topology>
    </subcellularLocation>
</comment>
<dbReference type="Proteomes" id="UP000824101">
    <property type="component" value="Unassembled WGS sequence"/>
</dbReference>
<keyword evidence="8" id="KW-0547">Nucleotide-binding</keyword>
<evidence type="ECO:0000256" key="1">
    <source>
        <dbReference type="ARBA" id="ARBA00000085"/>
    </source>
</evidence>
<evidence type="ECO:0000256" key="11">
    <source>
        <dbReference type="ARBA" id="ARBA00022989"/>
    </source>
</evidence>
<dbReference type="InterPro" id="IPR003660">
    <property type="entry name" value="HAMP_dom"/>
</dbReference>
<keyword evidence="7 14" id="KW-0812">Transmembrane</keyword>
<keyword evidence="5" id="KW-0597">Phosphoprotein</keyword>
<name>A0A9D2K5M0_9FIRM</name>
<dbReference type="InterPro" id="IPR050398">
    <property type="entry name" value="HssS/ArlS-like"/>
</dbReference>
<dbReference type="Pfam" id="PF00512">
    <property type="entry name" value="HisKA"/>
    <property type="match status" value="1"/>
</dbReference>
<feature type="domain" description="Histidine kinase" evidence="15">
    <location>
        <begin position="238"/>
        <end position="439"/>
    </location>
</feature>
<gene>
    <name evidence="17" type="ORF">IAA17_09545</name>
</gene>
<dbReference type="InterPro" id="IPR036097">
    <property type="entry name" value="HisK_dim/P_sf"/>
</dbReference>
<dbReference type="InterPro" id="IPR036890">
    <property type="entry name" value="HATPase_C_sf"/>
</dbReference>
<evidence type="ECO:0000256" key="14">
    <source>
        <dbReference type="SAM" id="Phobius"/>
    </source>
</evidence>
<comment type="catalytic activity">
    <reaction evidence="1">
        <text>ATP + protein L-histidine = ADP + protein N-phospho-L-histidine.</text>
        <dbReference type="EC" id="2.7.13.3"/>
    </reaction>
</comment>
<evidence type="ECO:0000256" key="6">
    <source>
        <dbReference type="ARBA" id="ARBA00022679"/>
    </source>
</evidence>
<dbReference type="PANTHER" id="PTHR45528:SF1">
    <property type="entry name" value="SENSOR HISTIDINE KINASE CPXA"/>
    <property type="match status" value="1"/>
</dbReference>
<dbReference type="SMART" id="SM00304">
    <property type="entry name" value="HAMP"/>
    <property type="match status" value="1"/>
</dbReference>
<dbReference type="GO" id="GO:0005886">
    <property type="term" value="C:plasma membrane"/>
    <property type="evidence" value="ECO:0007669"/>
    <property type="project" value="UniProtKB-SubCell"/>
</dbReference>
<proteinExistence type="predicted"/>
<evidence type="ECO:0000313" key="18">
    <source>
        <dbReference type="Proteomes" id="UP000824101"/>
    </source>
</evidence>